<dbReference type="SUPFAM" id="SSF53474">
    <property type="entry name" value="alpha/beta-Hydrolases"/>
    <property type="match status" value="1"/>
</dbReference>
<dbReference type="PANTHER" id="PTHR35602:SF2">
    <property type="entry name" value="UPF0227 PROTEIN YCFP"/>
    <property type="match status" value="1"/>
</dbReference>
<dbReference type="AlphaFoldDB" id="A0A368UT19"/>
<dbReference type="Gene3D" id="3.40.50.1820">
    <property type="entry name" value="alpha/beta hydrolase"/>
    <property type="match status" value="1"/>
</dbReference>
<protein>
    <submittedName>
        <fullName evidence="1 2">Esterase YcpF (UPF0227 family)</fullName>
    </submittedName>
</protein>
<proteinExistence type="predicted"/>
<dbReference type="InterPro" id="IPR029058">
    <property type="entry name" value="AB_hydrolase_fold"/>
</dbReference>
<evidence type="ECO:0000313" key="1">
    <source>
        <dbReference type="EMBL" id="RBP69119.1"/>
    </source>
</evidence>
<name>A0A368UT19_MARNT</name>
<comment type="caution">
    <text evidence="2">The sequence shown here is derived from an EMBL/GenBank/DDBJ whole genome shotgun (WGS) entry which is preliminary data.</text>
</comment>
<dbReference type="Pfam" id="PF05728">
    <property type="entry name" value="UPF0227"/>
    <property type="match status" value="1"/>
</dbReference>
<evidence type="ECO:0000313" key="4">
    <source>
        <dbReference type="Proteomes" id="UP000253065"/>
    </source>
</evidence>
<sequence>MLKTYYLHGFASRFDTTSEKLKTLAKLGPVYGHDIDYTQGSEDVIEESLDKLMQVNPDLLVGTSMGGWLAGILGAESGIPFVAINPVTDPAHMLKPWIGQGLDHQGQAYQLADEVVSSYYPFTHYGSGLVLLDKGDELLPWNDTVRVLGDYFPVHSFEGGSHRFEHMEQALRLIREHVKD</sequence>
<keyword evidence="4" id="KW-1185">Reference proteome</keyword>
<dbReference type="RefSeq" id="WP_022991556.1">
    <property type="nucleotide sequence ID" value="NZ_QNSA01000015.1"/>
</dbReference>
<evidence type="ECO:0000313" key="2">
    <source>
        <dbReference type="EMBL" id="RCW30524.1"/>
    </source>
</evidence>
<dbReference type="EMBL" id="QNSA01000015">
    <property type="protein sequence ID" value="RBP69119.1"/>
    <property type="molecule type" value="Genomic_DNA"/>
</dbReference>
<organism evidence="2 3">
    <name type="scientific">Marinobacter nauticus</name>
    <name type="common">Marinobacter hydrocarbonoclasticus</name>
    <name type="synonym">Marinobacter aquaeolei</name>
    <dbReference type="NCBI Taxonomy" id="2743"/>
    <lineage>
        <taxon>Bacteria</taxon>
        <taxon>Pseudomonadati</taxon>
        <taxon>Pseudomonadota</taxon>
        <taxon>Gammaproteobacteria</taxon>
        <taxon>Pseudomonadales</taxon>
        <taxon>Marinobacteraceae</taxon>
        <taxon>Marinobacter</taxon>
    </lineage>
</organism>
<dbReference type="PANTHER" id="PTHR35602">
    <property type="entry name" value="ESTERASE YQIA-RELATED"/>
    <property type="match status" value="1"/>
</dbReference>
<dbReference type="Proteomes" id="UP000252795">
    <property type="component" value="Unassembled WGS sequence"/>
</dbReference>
<evidence type="ECO:0000313" key="3">
    <source>
        <dbReference type="Proteomes" id="UP000252795"/>
    </source>
</evidence>
<dbReference type="InterPro" id="IPR008886">
    <property type="entry name" value="UPF0227/Esterase_YqiA"/>
</dbReference>
<gene>
    <name evidence="2" type="ORF">DET51_11518</name>
    <name evidence="1" type="ORF">DET64_11518</name>
</gene>
<dbReference type="Proteomes" id="UP000253065">
    <property type="component" value="Unassembled WGS sequence"/>
</dbReference>
<accession>A0A368UT19</accession>
<reference evidence="2 3" key="1">
    <citation type="submission" date="2018-07" db="EMBL/GenBank/DDBJ databases">
        <title>Freshwater and sediment microbial communities from various areas in North America, analyzing microbe dynamics in response to fracking.</title>
        <authorList>
            <person name="Lamendella R."/>
        </authorList>
    </citation>
    <scope>NUCLEOTIDE SEQUENCE [LARGE SCALE GENOMIC DNA]</scope>
    <source>
        <strain evidence="2 3">114E</strain>
        <strain evidence="1 4">114E_o</strain>
    </source>
</reference>
<dbReference type="EMBL" id="QPJB01000015">
    <property type="protein sequence ID" value="RCW30524.1"/>
    <property type="molecule type" value="Genomic_DNA"/>
</dbReference>